<evidence type="ECO:0000256" key="1">
    <source>
        <dbReference type="ARBA" id="ARBA00004496"/>
    </source>
</evidence>
<dbReference type="EMBL" id="JANGEW010000025">
    <property type="protein sequence ID" value="MCQ5343486.1"/>
    <property type="molecule type" value="Genomic_DNA"/>
</dbReference>
<dbReference type="PANTHER" id="PTHR32194">
    <property type="entry name" value="METALLOPROTEASE TLDD"/>
    <property type="match status" value="1"/>
</dbReference>
<dbReference type="GO" id="GO:0008233">
    <property type="term" value="F:peptidase activity"/>
    <property type="evidence" value="ECO:0007669"/>
    <property type="project" value="UniProtKB-KW"/>
</dbReference>
<dbReference type="NCBIfam" id="TIGR03692">
    <property type="entry name" value="ATP_dep_HslV"/>
    <property type="match status" value="1"/>
</dbReference>
<keyword evidence="7 8" id="KW-0915">Sodium</keyword>
<sequence>MSNGMSTEFHATTICAVQRDGKTAIAGDGQVTMGNAVIMKGTAQKVRRLYHGKIISGFAGSVADAFTLFDHFEEKLNEHNGNLVRSAVELAKEWRSDKVLHKLEALLLVADSQRILLISGNGEVIEPDDGVLAIGSGGNYALSSARALMQNTDLSAREIAEKSLHIAADICVYTNHNVIVEEI</sequence>
<dbReference type="Pfam" id="PF00227">
    <property type="entry name" value="Proteasome"/>
    <property type="match status" value="1"/>
</dbReference>
<evidence type="ECO:0000256" key="5">
    <source>
        <dbReference type="ARBA" id="ARBA00022723"/>
    </source>
</evidence>
<proteinExistence type="inferred from homology"/>
<dbReference type="Proteomes" id="UP001206692">
    <property type="component" value="Unassembled WGS sequence"/>
</dbReference>
<keyword evidence="4 8" id="KW-0645">Protease</keyword>
<dbReference type="InterPro" id="IPR022281">
    <property type="entry name" value="ATP-dep_Prtase_HsIV_su"/>
</dbReference>
<dbReference type="SUPFAM" id="SSF56235">
    <property type="entry name" value="N-terminal nucleophile aminohydrolases (Ntn hydrolases)"/>
    <property type="match status" value="1"/>
</dbReference>
<dbReference type="CDD" id="cd01913">
    <property type="entry name" value="protease_HslV"/>
    <property type="match status" value="1"/>
</dbReference>
<dbReference type="NCBIfam" id="NF003964">
    <property type="entry name" value="PRK05456.1"/>
    <property type="match status" value="1"/>
</dbReference>
<evidence type="ECO:0000256" key="7">
    <source>
        <dbReference type="ARBA" id="ARBA00023053"/>
    </source>
</evidence>
<dbReference type="InterPro" id="IPR029055">
    <property type="entry name" value="Ntn_hydrolases_N"/>
</dbReference>
<dbReference type="HAMAP" id="MF_00248">
    <property type="entry name" value="HslV"/>
    <property type="match status" value="1"/>
</dbReference>
<evidence type="ECO:0000256" key="3">
    <source>
        <dbReference type="ARBA" id="ARBA00022490"/>
    </source>
</evidence>
<keyword evidence="5 8" id="KW-0479">Metal-binding</keyword>
<dbReference type="EC" id="3.4.25.2" evidence="8"/>
<feature type="binding site" evidence="8">
    <location>
        <position position="174"/>
    </location>
    <ligand>
        <name>Na(+)</name>
        <dbReference type="ChEBI" id="CHEBI:29101"/>
    </ligand>
</feature>
<evidence type="ECO:0000256" key="2">
    <source>
        <dbReference type="ARBA" id="ARBA00006053"/>
    </source>
</evidence>
<dbReference type="Gene3D" id="3.60.20.10">
    <property type="entry name" value="Glutamine Phosphoribosylpyrophosphate, subunit 1, domain 1"/>
    <property type="match status" value="1"/>
</dbReference>
<dbReference type="GO" id="GO:0006508">
    <property type="term" value="P:proteolysis"/>
    <property type="evidence" value="ECO:0007669"/>
    <property type="project" value="UniProtKB-KW"/>
</dbReference>
<keyword evidence="8" id="KW-0021">Allosteric enzyme</keyword>
<comment type="caution">
    <text evidence="9">The sequence shown here is derived from an EMBL/GenBank/DDBJ whole genome shotgun (WGS) entry which is preliminary data.</text>
</comment>
<feature type="binding site" evidence="8">
    <location>
        <position position="171"/>
    </location>
    <ligand>
        <name>Na(+)</name>
        <dbReference type="ChEBI" id="CHEBI:29101"/>
    </ligand>
</feature>
<evidence type="ECO:0000256" key="4">
    <source>
        <dbReference type="ARBA" id="ARBA00022670"/>
    </source>
</evidence>
<keyword evidence="10" id="KW-1185">Reference proteome</keyword>
<comment type="similarity">
    <text evidence="2 8">Belongs to the peptidase T1B family. HslV subfamily.</text>
</comment>
<feature type="binding site" evidence="8">
    <location>
        <position position="168"/>
    </location>
    <ligand>
        <name>Na(+)</name>
        <dbReference type="ChEBI" id="CHEBI:29101"/>
    </ligand>
</feature>
<evidence type="ECO:0000313" key="9">
    <source>
        <dbReference type="EMBL" id="MCQ5343486.1"/>
    </source>
</evidence>
<keyword evidence="6 8" id="KW-0378">Hydrolase</keyword>
<feature type="active site" evidence="8">
    <location>
        <position position="12"/>
    </location>
</feature>
<reference evidence="9 10" key="1">
    <citation type="submission" date="2022-06" db="EMBL/GenBank/DDBJ databases">
        <title>Isolation of gut microbiota from human fecal samples.</title>
        <authorList>
            <person name="Pamer E.G."/>
            <person name="Barat B."/>
            <person name="Waligurski E."/>
            <person name="Medina S."/>
            <person name="Paddock L."/>
            <person name="Mostad J."/>
        </authorList>
    </citation>
    <scope>NUCLEOTIDE SEQUENCE [LARGE SCALE GENOMIC DNA]</scope>
    <source>
        <strain evidence="9 10">DFI.1.1</strain>
    </source>
</reference>
<evidence type="ECO:0000256" key="6">
    <source>
        <dbReference type="ARBA" id="ARBA00022801"/>
    </source>
</evidence>
<dbReference type="PIRSF" id="PIRSF039093">
    <property type="entry name" value="HslV"/>
    <property type="match status" value="1"/>
</dbReference>
<evidence type="ECO:0000256" key="8">
    <source>
        <dbReference type="HAMAP-Rule" id="MF_00248"/>
    </source>
</evidence>
<keyword evidence="8" id="KW-0888">Threonine protease</keyword>
<comment type="function">
    <text evidence="8">Protease subunit of a proteasome-like degradation complex believed to be a general protein degrading machinery.</text>
</comment>
<organism evidence="9 10">
    <name type="scientific">Megasphaera massiliensis</name>
    <dbReference type="NCBI Taxonomy" id="1232428"/>
    <lineage>
        <taxon>Bacteria</taxon>
        <taxon>Bacillati</taxon>
        <taxon>Bacillota</taxon>
        <taxon>Negativicutes</taxon>
        <taxon>Veillonellales</taxon>
        <taxon>Veillonellaceae</taxon>
        <taxon>Megasphaera</taxon>
    </lineage>
</organism>
<comment type="catalytic activity">
    <reaction evidence="8">
        <text>ATP-dependent cleavage of peptide bonds with broad specificity.</text>
        <dbReference type="EC" id="3.4.25.2"/>
    </reaction>
</comment>
<evidence type="ECO:0000313" key="10">
    <source>
        <dbReference type="Proteomes" id="UP001206692"/>
    </source>
</evidence>
<dbReference type="PANTHER" id="PTHR32194:SF0">
    <property type="entry name" value="ATP-DEPENDENT PROTEASE SUBUNIT HSLV"/>
    <property type="match status" value="1"/>
</dbReference>
<dbReference type="InterPro" id="IPR001353">
    <property type="entry name" value="Proteasome_sua/b"/>
</dbReference>
<keyword evidence="3 8" id="KW-0963">Cytoplasm</keyword>
<comment type="subcellular location">
    <subcellularLocation>
        <location evidence="1 8">Cytoplasm</location>
    </subcellularLocation>
</comment>
<dbReference type="PROSITE" id="PS51476">
    <property type="entry name" value="PROTEASOME_BETA_2"/>
    <property type="match status" value="1"/>
</dbReference>
<accession>A0ABT1SUD2</accession>
<comment type="subunit">
    <text evidence="8">A double ring-shaped homohexamer of HslV is capped on each side by a ring-shaped HslU homohexamer. The assembly of the HslU/HslV complex is dependent on binding of ATP.</text>
</comment>
<comment type="activity regulation">
    <text evidence="8">Allosterically activated by HslU binding.</text>
</comment>
<dbReference type="InterPro" id="IPR023333">
    <property type="entry name" value="Proteasome_suB-type"/>
</dbReference>
<protein>
    <recommendedName>
        <fullName evidence="8">ATP-dependent protease subunit HslV</fullName>
        <ecNumber evidence="8">3.4.25.2</ecNumber>
    </recommendedName>
</protein>
<gene>
    <name evidence="8 9" type="primary">hslV</name>
    <name evidence="9" type="ORF">NE675_10705</name>
</gene>
<name>A0ABT1SUD2_9FIRM</name>